<evidence type="ECO:0008006" key="3">
    <source>
        <dbReference type="Google" id="ProtNLM"/>
    </source>
</evidence>
<comment type="caution">
    <text evidence="1">The sequence shown here is derived from an EMBL/GenBank/DDBJ whole genome shotgun (WGS) entry which is preliminary data.</text>
</comment>
<keyword evidence="2" id="KW-1185">Reference proteome</keyword>
<dbReference type="EMBL" id="BLXT01000825">
    <property type="protein sequence ID" value="GFN80604.1"/>
    <property type="molecule type" value="Genomic_DNA"/>
</dbReference>
<organism evidence="1 2">
    <name type="scientific">Plakobranchus ocellatus</name>
    <dbReference type="NCBI Taxonomy" id="259542"/>
    <lineage>
        <taxon>Eukaryota</taxon>
        <taxon>Metazoa</taxon>
        <taxon>Spiralia</taxon>
        <taxon>Lophotrochozoa</taxon>
        <taxon>Mollusca</taxon>
        <taxon>Gastropoda</taxon>
        <taxon>Heterobranchia</taxon>
        <taxon>Euthyneura</taxon>
        <taxon>Panpulmonata</taxon>
        <taxon>Sacoglossa</taxon>
        <taxon>Placobranchoidea</taxon>
        <taxon>Plakobranchidae</taxon>
        <taxon>Plakobranchus</taxon>
    </lineage>
</organism>
<reference evidence="1 2" key="1">
    <citation type="journal article" date="2021" name="Elife">
        <title>Chloroplast acquisition without the gene transfer in kleptoplastic sea slugs, Plakobranchus ocellatus.</title>
        <authorList>
            <person name="Maeda T."/>
            <person name="Takahashi S."/>
            <person name="Yoshida T."/>
            <person name="Shimamura S."/>
            <person name="Takaki Y."/>
            <person name="Nagai Y."/>
            <person name="Toyoda A."/>
            <person name="Suzuki Y."/>
            <person name="Arimoto A."/>
            <person name="Ishii H."/>
            <person name="Satoh N."/>
            <person name="Nishiyama T."/>
            <person name="Hasebe M."/>
            <person name="Maruyama T."/>
            <person name="Minagawa J."/>
            <person name="Obokata J."/>
            <person name="Shigenobu S."/>
        </authorList>
    </citation>
    <scope>NUCLEOTIDE SEQUENCE [LARGE SCALE GENOMIC DNA]</scope>
</reference>
<evidence type="ECO:0000313" key="2">
    <source>
        <dbReference type="Proteomes" id="UP000735302"/>
    </source>
</evidence>
<dbReference type="AlphaFoldDB" id="A0AAV3YDJ6"/>
<name>A0AAV3YDJ6_9GAST</name>
<gene>
    <name evidence="1" type="ORF">PoB_000711000</name>
</gene>
<accession>A0AAV3YDJ6</accession>
<protein>
    <recommendedName>
        <fullName evidence="3">Mos1 transposase HTH domain-containing protein</fullName>
    </recommendedName>
</protein>
<evidence type="ECO:0000313" key="1">
    <source>
        <dbReference type="EMBL" id="GFN80604.1"/>
    </source>
</evidence>
<sequence>MIAQEIKESFTCNDIRVAIFFFILLGKSAIEIQSDLITEVEDLAPSSQTTRKWMRTISERHFDISENSGSERPLTAWADAGITAVQQSLPVDRQKMC</sequence>
<dbReference type="Proteomes" id="UP000735302">
    <property type="component" value="Unassembled WGS sequence"/>
</dbReference>
<proteinExistence type="predicted"/>